<organism evidence="7 8">
    <name type="scientific">Candidatus Nitrospira nitrificans</name>
    <dbReference type="NCBI Taxonomy" id="1742973"/>
    <lineage>
        <taxon>Bacteria</taxon>
        <taxon>Pseudomonadati</taxon>
        <taxon>Nitrospirota</taxon>
        <taxon>Nitrospiria</taxon>
        <taxon>Nitrospirales</taxon>
        <taxon>Nitrospiraceae</taxon>
        <taxon>Nitrospira</taxon>
    </lineage>
</organism>
<name>A0A0S4LPN7_9BACT</name>
<evidence type="ECO:0000313" key="8">
    <source>
        <dbReference type="Proteomes" id="UP000198736"/>
    </source>
</evidence>
<dbReference type="PANTHER" id="PTHR22990:SF15">
    <property type="entry name" value="F-BOX ONLY PROTEIN 10"/>
    <property type="match status" value="1"/>
</dbReference>
<feature type="domain" description="Right handed beta helix" evidence="6">
    <location>
        <begin position="118"/>
        <end position="272"/>
    </location>
</feature>
<dbReference type="InterPro" id="IPR051550">
    <property type="entry name" value="SCF-Subunits/Alg-Epimerases"/>
</dbReference>
<dbReference type="InterPro" id="IPR011050">
    <property type="entry name" value="Pectin_lyase_fold/virulence"/>
</dbReference>
<dbReference type="Pfam" id="PF01095">
    <property type="entry name" value="Pectinesterase"/>
    <property type="match status" value="1"/>
</dbReference>
<dbReference type="Gene3D" id="2.160.20.10">
    <property type="entry name" value="Single-stranded right-handed beta-helix, Pectin lyase-like"/>
    <property type="match status" value="1"/>
</dbReference>
<gene>
    <name evidence="7" type="ORF">COMA2_60041</name>
</gene>
<dbReference type="InterPro" id="IPR006626">
    <property type="entry name" value="PbH1"/>
</dbReference>
<reference evidence="8" key="1">
    <citation type="submission" date="2015-10" db="EMBL/GenBank/DDBJ databases">
        <authorList>
            <person name="Luecker S."/>
            <person name="Luecker S."/>
        </authorList>
    </citation>
    <scope>NUCLEOTIDE SEQUENCE [LARGE SCALE GENOMIC DNA]</scope>
</reference>
<feature type="chain" id="PRO_5011110824" description="Right handed beta helix domain-containing protein" evidence="4">
    <location>
        <begin position="26"/>
        <end position="346"/>
    </location>
</feature>
<dbReference type="InterPro" id="IPR012334">
    <property type="entry name" value="Pectin_lyas_fold"/>
</dbReference>
<dbReference type="GO" id="GO:0030599">
    <property type="term" value="F:pectinesterase activity"/>
    <property type="evidence" value="ECO:0007669"/>
    <property type="project" value="InterPro"/>
</dbReference>
<feature type="domain" description="Pectinesterase catalytic" evidence="5">
    <location>
        <begin position="37"/>
        <end position="100"/>
    </location>
</feature>
<dbReference type="SMART" id="SM00710">
    <property type="entry name" value="PbH1"/>
    <property type="match status" value="5"/>
</dbReference>
<evidence type="ECO:0000256" key="4">
    <source>
        <dbReference type="SAM" id="SignalP"/>
    </source>
</evidence>
<proteinExistence type="predicted"/>
<dbReference type="SUPFAM" id="SSF51126">
    <property type="entry name" value="Pectin lyase-like"/>
    <property type="match status" value="1"/>
</dbReference>
<evidence type="ECO:0000256" key="1">
    <source>
        <dbReference type="ARBA" id="ARBA00022737"/>
    </source>
</evidence>
<dbReference type="AlphaFoldDB" id="A0A0S4LPN7"/>
<dbReference type="GO" id="GO:0042545">
    <property type="term" value="P:cell wall modification"/>
    <property type="evidence" value="ECO:0007669"/>
    <property type="project" value="InterPro"/>
</dbReference>
<dbReference type="InterPro" id="IPR039448">
    <property type="entry name" value="Beta_helix"/>
</dbReference>
<keyword evidence="8" id="KW-1185">Reference proteome</keyword>
<evidence type="ECO:0000259" key="6">
    <source>
        <dbReference type="Pfam" id="PF13229"/>
    </source>
</evidence>
<evidence type="ECO:0000256" key="2">
    <source>
        <dbReference type="ARBA" id="ARBA00022801"/>
    </source>
</evidence>
<evidence type="ECO:0000256" key="3">
    <source>
        <dbReference type="ARBA" id="ARBA00023085"/>
    </source>
</evidence>
<feature type="signal peptide" evidence="4">
    <location>
        <begin position="1"/>
        <end position="25"/>
    </location>
</feature>
<keyword evidence="1" id="KW-0677">Repeat</keyword>
<dbReference type="STRING" id="1742973.COMA2_60041"/>
<evidence type="ECO:0008006" key="9">
    <source>
        <dbReference type="Google" id="ProtNLM"/>
    </source>
</evidence>
<dbReference type="OrthoDB" id="339817at2"/>
<sequence>MKFSMRPVFLTAVLLWLTGAGFAIAQAENPAPAPRTITVALDGSGDFASIQEAVDSAGKGDTVLIKAGTYAQDLTIHSKEKIKIVGAGVDTTVLQGRGTMVGVLHVGKWPYGATDIDISGLTINEHGGHALGIFNGTGITLHHLHVKGMVFGQQVQGVRIEDCVIGGSETTGVHVTDSQVQLIGNFIHDNDYGVNVTGKSDIRLDRNIITRSGFEAIVVNDQAKAVLTNNTLVKNGGGAAFLGSSTIEASGNILSFNKIGFLIAASSQTKTSYNALFNSDGNYVRAGSPNVPAPELQAESDITTDPGFVDMEHDDFRLKPDTTLLKRGAFRYLGALPPLPIPAHNR</sequence>
<dbReference type="Pfam" id="PF13229">
    <property type="entry name" value="Beta_helix"/>
    <property type="match status" value="1"/>
</dbReference>
<dbReference type="PANTHER" id="PTHR22990">
    <property type="entry name" value="F-BOX ONLY PROTEIN"/>
    <property type="match status" value="1"/>
</dbReference>
<protein>
    <recommendedName>
        <fullName evidence="9">Right handed beta helix domain-containing protein</fullName>
    </recommendedName>
</protein>
<keyword evidence="2" id="KW-0378">Hydrolase</keyword>
<dbReference type="EMBL" id="CZPZ01000033">
    <property type="protein sequence ID" value="CUS38894.1"/>
    <property type="molecule type" value="Genomic_DNA"/>
</dbReference>
<evidence type="ECO:0000259" key="5">
    <source>
        <dbReference type="Pfam" id="PF01095"/>
    </source>
</evidence>
<keyword evidence="4" id="KW-0732">Signal</keyword>
<dbReference type="InterPro" id="IPR000070">
    <property type="entry name" value="Pectinesterase_cat"/>
</dbReference>
<evidence type="ECO:0000313" key="7">
    <source>
        <dbReference type="EMBL" id="CUS38894.1"/>
    </source>
</evidence>
<keyword evidence="3" id="KW-0063">Aspartyl esterase</keyword>
<accession>A0A0S4LPN7</accession>
<dbReference type="Proteomes" id="UP000198736">
    <property type="component" value="Unassembled WGS sequence"/>
</dbReference>